<comment type="caution">
    <text evidence="2">The sequence shown here is derived from an EMBL/GenBank/DDBJ whole genome shotgun (WGS) entry which is preliminary data.</text>
</comment>
<protein>
    <recommendedName>
        <fullName evidence="4">HEAT repeat-containing protein</fullName>
    </recommendedName>
</protein>
<feature type="region of interest" description="Disordered" evidence="1">
    <location>
        <begin position="1"/>
        <end position="44"/>
    </location>
</feature>
<evidence type="ECO:0000256" key="1">
    <source>
        <dbReference type="SAM" id="MobiDB-lite"/>
    </source>
</evidence>
<dbReference type="EMBL" id="JBHSQQ010000089">
    <property type="protein sequence ID" value="MFC5943021.1"/>
    <property type="molecule type" value="Genomic_DNA"/>
</dbReference>
<sequence>MDDGEATSTGPDADGPAGSDDAVPAGGPPAAPQVPAATPDDEVGLDDQRYGARVINKFYGQVHAAHATFGVSGGTLATPALVGRLRPADIEHALRYYVRPRGFTATLSELRASHLVVLTGEEGIGRRASAFALLHEATGRAGEVTGLSPAMPLAQLIEYDYLRDRGYVVLDWLGERRDGVVQEFGLARLSDRLEKAGAFLVITTEPRAALRPGSSRHVVAWQRPDPNAILDGRLLDGRGLPLPEDDQTRIRQHAAELGRPAEVVRLLDRLPQGVEAALDEVEKTARHRVEEWFGQASEWDELLTVAALAFAYELPERTFERTHARLREIDRAERVPQPTVDPEFAAPPPVIQGRRGLHRDGGLIARQDGTTLDGDLGYERRIVFVSAAMREHVLRELNECDYQLWQPLRLWMDEVAASRDLDARLQLALGVTLLARNRSAAGEARDLLRSWAAGNAAKRFTAVSTLSFMAGDDVLAPVALRTVLGWTDGAGQNCAVTAAMALGGPLGIRYPTEAERWLWHLSTRGQRIRVMAVRSLGLLFCATAADLGGSVALLKRLLLRLRRTLTAAVDLRQPGHATEAVLEVLAVQHLDREEPMVAYVLRLRPEAIATIGALWAEVLRSLPHRGPAIDALRATLAALARVPAAGDAAGQLGGAMRAELSPDECALLCRDLAWALRGPFGEADVYRPVMDALLAALARTTPVRPALR</sequence>
<keyword evidence="3" id="KW-1185">Reference proteome</keyword>
<evidence type="ECO:0000313" key="2">
    <source>
        <dbReference type="EMBL" id="MFC5943021.1"/>
    </source>
</evidence>
<proteinExistence type="predicted"/>
<reference evidence="3" key="1">
    <citation type="journal article" date="2019" name="Int. J. Syst. Evol. Microbiol.">
        <title>The Global Catalogue of Microorganisms (GCM) 10K type strain sequencing project: providing services to taxonomists for standard genome sequencing and annotation.</title>
        <authorList>
            <consortium name="The Broad Institute Genomics Platform"/>
            <consortium name="The Broad Institute Genome Sequencing Center for Infectious Disease"/>
            <person name="Wu L."/>
            <person name="Ma J."/>
        </authorList>
    </citation>
    <scope>NUCLEOTIDE SEQUENCE [LARGE SCALE GENOMIC DNA]</scope>
    <source>
        <strain evidence="3">CGMCC 4.7173</strain>
    </source>
</reference>
<accession>A0ABW1HNQ9</accession>
<evidence type="ECO:0008006" key="4">
    <source>
        <dbReference type="Google" id="ProtNLM"/>
    </source>
</evidence>
<feature type="compositionally biased region" description="Low complexity" evidence="1">
    <location>
        <begin position="10"/>
        <end position="25"/>
    </location>
</feature>
<name>A0ABW1HNQ9_9ACTN</name>
<gene>
    <name evidence="2" type="ORF">ACFPZ4_16240</name>
</gene>
<dbReference type="Proteomes" id="UP001596207">
    <property type="component" value="Unassembled WGS sequence"/>
</dbReference>
<dbReference type="RefSeq" id="WP_353900093.1">
    <property type="nucleotide sequence ID" value="NZ_CP158970.1"/>
</dbReference>
<organism evidence="2 3">
    <name type="scientific">Micromonospora harpali</name>
    <dbReference type="NCBI Taxonomy" id="1490225"/>
    <lineage>
        <taxon>Bacteria</taxon>
        <taxon>Bacillati</taxon>
        <taxon>Actinomycetota</taxon>
        <taxon>Actinomycetes</taxon>
        <taxon>Micromonosporales</taxon>
        <taxon>Micromonosporaceae</taxon>
        <taxon>Micromonospora</taxon>
    </lineage>
</organism>
<evidence type="ECO:0000313" key="3">
    <source>
        <dbReference type="Proteomes" id="UP001596207"/>
    </source>
</evidence>